<accession>A0A2S6NB09</accession>
<name>A0A2S6NB09_RHOGL</name>
<dbReference type="Pfam" id="PF00296">
    <property type="entry name" value="Bac_luciferase"/>
    <property type="match status" value="1"/>
</dbReference>
<feature type="domain" description="Luciferase-like" evidence="2">
    <location>
        <begin position="4"/>
        <end position="174"/>
    </location>
</feature>
<dbReference type="PANTHER" id="PTHR43244:SF1">
    <property type="entry name" value="5,10-METHYLENETETRAHYDROMETHANOPTERIN REDUCTASE"/>
    <property type="match status" value="1"/>
</dbReference>
<comment type="caution">
    <text evidence="3">The sequence shown here is derived from an EMBL/GenBank/DDBJ whole genome shotgun (WGS) entry which is preliminary data.</text>
</comment>
<dbReference type="InterPro" id="IPR019922">
    <property type="entry name" value="Lucif-like_OxRdatse_MSMEG_4141"/>
</dbReference>
<evidence type="ECO:0000313" key="4">
    <source>
        <dbReference type="Proteomes" id="UP000239724"/>
    </source>
</evidence>
<dbReference type="CDD" id="cd01097">
    <property type="entry name" value="Tetrahydromethanopterin_reductase"/>
    <property type="match status" value="1"/>
</dbReference>
<protein>
    <recommendedName>
        <fullName evidence="2">Luciferase-like domain-containing protein</fullName>
    </recommendedName>
</protein>
<dbReference type="EMBL" id="NHRY01000182">
    <property type="protein sequence ID" value="PPQ31803.1"/>
    <property type="molecule type" value="Genomic_DNA"/>
</dbReference>
<evidence type="ECO:0000259" key="2">
    <source>
        <dbReference type="Pfam" id="PF00296"/>
    </source>
</evidence>
<dbReference type="NCBIfam" id="TIGR03620">
    <property type="entry name" value="F420_MSMEG_4141"/>
    <property type="match status" value="1"/>
</dbReference>
<gene>
    <name evidence="3" type="ORF">CCS01_16420</name>
</gene>
<dbReference type="AlphaFoldDB" id="A0A2S6NB09"/>
<dbReference type="InterPro" id="IPR050564">
    <property type="entry name" value="F420-G6PD/mer"/>
</dbReference>
<reference evidence="3 4" key="1">
    <citation type="journal article" date="2018" name="Arch. Microbiol.">
        <title>New insights into the metabolic potential of the phototrophic purple bacterium Rhodopila globiformis DSM 161(T) from its draft genome sequence and evidence for a vanadium-dependent nitrogenase.</title>
        <authorList>
            <person name="Imhoff J.F."/>
            <person name="Rahn T."/>
            <person name="Kunzel S."/>
            <person name="Neulinger S.C."/>
        </authorList>
    </citation>
    <scope>NUCLEOTIDE SEQUENCE [LARGE SCALE GENOMIC DNA]</scope>
    <source>
        <strain evidence="3 4">DSM 161</strain>
    </source>
</reference>
<organism evidence="3 4">
    <name type="scientific">Rhodopila globiformis</name>
    <name type="common">Rhodopseudomonas globiformis</name>
    <dbReference type="NCBI Taxonomy" id="1071"/>
    <lineage>
        <taxon>Bacteria</taxon>
        <taxon>Pseudomonadati</taxon>
        <taxon>Pseudomonadota</taxon>
        <taxon>Alphaproteobacteria</taxon>
        <taxon>Acetobacterales</taxon>
        <taxon>Acetobacteraceae</taxon>
        <taxon>Rhodopila</taxon>
    </lineage>
</organism>
<evidence type="ECO:0000256" key="1">
    <source>
        <dbReference type="ARBA" id="ARBA00023002"/>
    </source>
</evidence>
<evidence type="ECO:0000313" key="3">
    <source>
        <dbReference type="EMBL" id="PPQ31803.1"/>
    </source>
</evidence>
<keyword evidence="1" id="KW-0560">Oxidoreductase</keyword>
<sequence>MGTMQLGRLGAWYAPDKLNGPAQIAALVKTVESLGYDTLWYPEARGYESFSVAGFMLSQTSKLKLGSSIASIYARDAFTARRGMISLNDLYGGRFILGLGVSHVPMVEGLRGHTYEKPVPAMRRYLEGIVKGDAKAAEFPVCIAALRPLMLKLAAQMAHGALPYNTIPRHTAEAAKILGPGKWLAVEQKVTIETDPLRARALGREELSRYMVLDNYRNAWLGMGFTEADLANGGSDAFIDQMVLWGSADQVKAKLKAHFDAGATHVAIQPVHPVGDTAARDAILKALADT</sequence>
<proteinExistence type="predicted"/>
<dbReference type="Gene3D" id="3.20.20.30">
    <property type="entry name" value="Luciferase-like domain"/>
    <property type="match status" value="1"/>
</dbReference>
<keyword evidence="4" id="KW-1185">Reference proteome</keyword>
<dbReference type="InterPro" id="IPR011251">
    <property type="entry name" value="Luciferase-like_dom"/>
</dbReference>
<dbReference type="Proteomes" id="UP000239724">
    <property type="component" value="Unassembled WGS sequence"/>
</dbReference>
<dbReference type="InterPro" id="IPR036661">
    <property type="entry name" value="Luciferase-like_sf"/>
</dbReference>
<dbReference type="GO" id="GO:0016705">
    <property type="term" value="F:oxidoreductase activity, acting on paired donors, with incorporation or reduction of molecular oxygen"/>
    <property type="evidence" value="ECO:0007669"/>
    <property type="project" value="InterPro"/>
</dbReference>
<dbReference type="SUPFAM" id="SSF51679">
    <property type="entry name" value="Bacterial luciferase-like"/>
    <property type="match status" value="1"/>
</dbReference>
<dbReference type="PANTHER" id="PTHR43244">
    <property type="match status" value="1"/>
</dbReference>